<reference evidence="3" key="2">
    <citation type="submission" date="2025-08" db="UniProtKB">
        <authorList>
            <consortium name="RefSeq"/>
        </authorList>
    </citation>
    <scope>IDENTIFICATION</scope>
    <source>
        <tissue evidence="3">Leaf</tissue>
    </source>
</reference>
<evidence type="ECO:0000259" key="1">
    <source>
        <dbReference type="Pfam" id="PF24626"/>
    </source>
</evidence>
<sequence length="101" mass="11714">MRGAKGFGVRRKLSPRYIGPYEILEHMGVVAYRVALPPKIAGIHNMFHVSHLRKCAHNSSHVLEYEPVELREDMTYEEYPVCILAREARKLQNHTIPYVKV</sequence>
<keyword evidence="2" id="KW-1185">Reference proteome</keyword>
<evidence type="ECO:0000313" key="2">
    <source>
        <dbReference type="Proteomes" id="UP000515123"/>
    </source>
</evidence>
<organism evidence="2 3">
    <name type="scientific">Ananas comosus</name>
    <name type="common">Pineapple</name>
    <name type="synonym">Ananas ananas</name>
    <dbReference type="NCBI Taxonomy" id="4615"/>
    <lineage>
        <taxon>Eukaryota</taxon>
        <taxon>Viridiplantae</taxon>
        <taxon>Streptophyta</taxon>
        <taxon>Embryophyta</taxon>
        <taxon>Tracheophyta</taxon>
        <taxon>Spermatophyta</taxon>
        <taxon>Magnoliopsida</taxon>
        <taxon>Liliopsida</taxon>
        <taxon>Poales</taxon>
        <taxon>Bromeliaceae</taxon>
        <taxon>Bromelioideae</taxon>
        <taxon>Ananas</taxon>
    </lineage>
</organism>
<dbReference type="OrthoDB" id="1931063at2759"/>
<proteinExistence type="predicted"/>
<dbReference type="GeneID" id="109726058"/>
<dbReference type="PANTHER" id="PTHR46148">
    <property type="entry name" value="CHROMO DOMAIN-CONTAINING PROTEIN"/>
    <property type="match status" value="1"/>
</dbReference>
<protein>
    <submittedName>
        <fullName evidence="3">Uncharacterized protein LOC109726058</fullName>
    </submittedName>
</protein>
<dbReference type="Proteomes" id="UP000515123">
    <property type="component" value="Linkage group 20"/>
</dbReference>
<reference evidence="2" key="1">
    <citation type="journal article" date="2015" name="Nat. Genet.">
        <title>The pineapple genome and the evolution of CAM photosynthesis.</title>
        <authorList>
            <person name="Ming R."/>
            <person name="VanBuren R."/>
            <person name="Wai C.M."/>
            <person name="Tang H."/>
            <person name="Schatz M.C."/>
            <person name="Bowers J.E."/>
            <person name="Lyons E."/>
            <person name="Wang M.L."/>
            <person name="Chen J."/>
            <person name="Biggers E."/>
            <person name="Zhang J."/>
            <person name="Huang L."/>
            <person name="Zhang L."/>
            <person name="Miao W."/>
            <person name="Zhang J."/>
            <person name="Ye Z."/>
            <person name="Miao C."/>
            <person name="Lin Z."/>
            <person name="Wang H."/>
            <person name="Zhou H."/>
            <person name="Yim W.C."/>
            <person name="Priest H.D."/>
            <person name="Zheng C."/>
            <person name="Woodhouse M."/>
            <person name="Edger P.P."/>
            <person name="Guyot R."/>
            <person name="Guo H.B."/>
            <person name="Guo H."/>
            <person name="Zheng G."/>
            <person name="Singh R."/>
            <person name="Sharma A."/>
            <person name="Min X."/>
            <person name="Zheng Y."/>
            <person name="Lee H."/>
            <person name="Gurtowski J."/>
            <person name="Sedlazeck F.J."/>
            <person name="Harkess A."/>
            <person name="McKain M.R."/>
            <person name="Liao Z."/>
            <person name="Fang J."/>
            <person name="Liu J."/>
            <person name="Zhang X."/>
            <person name="Zhang Q."/>
            <person name="Hu W."/>
            <person name="Qin Y."/>
            <person name="Wang K."/>
            <person name="Chen L.Y."/>
            <person name="Shirley N."/>
            <person name="Lin Y.R."/>
            <person name="Liu L.Y."/>
            <person name="Hernandez A.G."/>
            <person name="Wright C.L."/>
            <person name="Bulone V."/>
            <person name="Tuskan G.A."/>
            <person name="Heath K."/>
            <person name="Zee F."/>
            <person name="Moore P.H."/>
            <person name="Sunkar R."/>
            <person name="Leebens-Mack J.H."/>
            <person name="Mockler T."/>
            <person name="Bennetzen J.L."/>
            <person name="Freeling M."/>
            <person name="Sankoff D."/>
            <person name="Paterson A.H."/>
            <person name="Zhu X."/>
            <person name="Yang X."/>
            <person name="Smith J.A."/>
            <person name="Cushman J.C."/>
            <person name="Paull R.E."/>
            <person name="Yu Q."/>
        </authorList>
    </citation>
    <scope>NUCLEOTIDE SEQUENCE [LARGE SCALE GENOMIC DNA]</scope>
    <source>
        <strain evidence="2">cv. F153</strain>
    </source>
</reference>
<evidence type="ECO:0000313" key="3">
    <source>
        <dbReference type="RefSeq" id="XP_020111078.1"/>
    </source>
</evidence>
<accession>A0A6P5GZK4</accession>
<dbReference type="AlphaFoldDB" id="A0A6P5GZK4"/>
<dbReference type="PANTHER" id="PTHR46148:SF60">
    <property type="entry name" value="CHROMO DOMAIN-CONTAINING PROTEIN"/>
    <property type="match status" value="1"/>
</dbReference>
<dbReference type="RefSeq" id="XP_020111078.1">
    <property type="nucleotide sequence ID" value="XM_020255489.1"/>
</dbReference>
<dbReference type="InterPro" id="IPR056924">
    <property type="entry name" value="SH3_Tf2-1"/>
</dbReference>
<dbReference type="Pfam" id="PF24626">
    <property type="entry name" value="SH3_Tf2-1"/>
    <property type="match status" value="1"/>
</dbReference>
<feature type="domain" description="Tf2-1-like SH3-like" evidence="1">
    <location>
        <begin position="8"/>
        <end position="55"/>
    </location>
</feature>
<gene>
    <name evidence="3" type="primary">LOC109726058</name>
</gene>
<name>A0A6P5GZK4_ANACO</name>